<feature type="compositionally biased region" description="Low complexity" evidence="1">
    <location>
        <begin position="524"/>
        <end position="544"/>
    </location>
</feature>
<dbReference type="PANTHER" id="PTHR32303">
    <property type="entry name" value="QUINOPROTEIN ALCOHOL DEHYDROGENASE (CYTOCHROME C)"/>
    <property type="match status" value="1"/>
</dbReference>
<dbReference type="RefSeq" id="WP_216322187.1">
    <property type="nucleotide sequence ID" value="NZ_JAHKRT010000003.1"/>
</dbReference>
<feature type="region of interest" description="Disordered" evidence="1">
    <location>
        <begin position="524"/>
        <end position="546"/>
    </location>
</feature>
<evidence type="ECO:0000313" key="3">
    <source>
        <dbReference type="EMBL" id="MBU3077554.1"/>
    </source>
</evidence>
<dbReference type="InterPro" id="IPR018391">
    <property type="entry name" value="PQQ_b-propeller_rpt"/>
</dbReference>
<evidence type="ECO:0000256" key="1">
    <source>
        <dbReference type="SAM" id="MobiDB-lite"/>
    </source>
</evidence>
<dbReference type="PANTHER" id="PTHR32303:SF4">
    <property type="entry name" value="QUINOPROTEIN GLUCOSE DEHYDROGENASE"/>
    <property type="match status" value="1"/>
</dbReference>
<evidence type="ECO:0000259" key="2">
    <source>
        <dbReference type="Pfam" id="PF01011"/>
    </source>
</evidence>
<organism evidence="3 4">
    <name type="scientific">Sphingomonas quercus</name>
    <dbReference type="NCBI Taxonomy" id="2842451"/>
    <lineage>
        <taxon>Bacteria</taxon>
        <taxon>Pseudomonadati</taxon>
        <taxon>Pseudomonadota</taxon>
        <taxon>Alphaproteobacteria</taxon>
        <taxon>Sphingomonadales</taxon>
        <taxon>Sphingomonadaceae</taxon>
        <taxon>Sphingomonas</taxon>
    </lineage>
</organism>
<dbReference type="PROSITE" id="PS51318">
    <property type="entry name" value="TAT"/>
    <property type="match status" value="1"/>
</dbReference>
<dbReference type="Proteomes" id="UP000776276">
    <property type="component" value="Unassembled WGS sequence"/>
</dbReference>
<keyword evidence="4" id="KW-1185">Reference proteome</keyword>
<dbReference type="InterPro" id="IPR006311">
    <property type="entry name" value="TAT_signal"/>
</dbReference>
<name>A0ABS6BH99_9SPHN</name>
<dbReference type="Pfam" id="PF01011">
    <property type="entry name" value="PQQ"/>
    <property type="match status" value="1"/>
</dbReference>
<proteinExistence type="predicted"/>
<gene>
    <name evidence="3" type="ORF">KOF26_06700</name>
</gene>
<accession>A0ABS6BH99</accession>
<evidence type="ECO:0000313" key="4">
    <source>
        <dbReference type="Proteomes" id="UP000776276"/>
    </source>
</evidence>
<dbReference type="InterPro" id="IPR002372">
    <property type="entry name" value="PQQ_rpt_dom"/>
</dbReference>
<protein>
    <submittedName>
        <fullName evidence="3">PQQ-binding-like beta-propeller repeat protein</fullName>
    </submittedName>
</protein>
<dbReference type="SMART" id="SM00564">
    <property type="entry name" value="PQQ"/>
    <property type="match status" value="3"/>
</dbReference>
<sequence length="693" mass="75008">MYEISRRNLLGGTAAAVAAIGLDPVRRAAVAAVPPGGPDTEWRHYGANQANTRYSPLDQINADNFGDLQVAWSFKTDVLGARKEYQFEATPLLIKGRLFLTAGSRRDCIAIDAATGELLWMYRKEEGKRAQNAPRQLSGHGCSYWTDGTKERILFVTIGYQLVCLDAETGDPDPAFGVNGVVDLKKDFDQEIDLETSDVGLHSTPLIARDTVIVGAAHTAGDVPAVRRNVKGYVRGFDVRTGKRKWIFHTIPRKGEFGYDSWINAGDAEAAGNGGVWAEMSADEELGLAYLPVELPTGDEMGIYRHGNALFGESIVAVDIETGERRWHYQLVHHGIWDSDIPCAPILCDIPVNGKIVKALAQPTKYNFLFVLDRTNGKPIWPIVERKVEKGDVPGEWYSPTQPFPTKPPAYGAQGVSIDDLIDFTPELRAQAVEMVKRYKIGPLFTPPTVSTPERWGTISVPGVQGGTNWPGGCYDPETHTVFVYSKTQPSLMGIVPNTNTKVSEFEQVHGVAGAEVRSQTLMGAAPPGGARPAPRPRANAAPAQSPGLLTVQGLPLIKPPYGRIAAIDLTKGDLKWTIAHGETPDDVRNHPALKGLKIPRTGRAGNVGPLATKTLVICGEPGFYTNEYGVRGAMLRAYDKATGVEKGAVYMPAPQSGSPMTYMLKGRQYLVVAIGGGNYSAELLAFRLPGAA</sequence>
<comment type="caution">
    <text evidence="3">The sequence shown here is derived from an EMBL/GenBank/DDBJ whole genome shotgun (WGS) entry which is preliminary data.</text>
</comment>
<reference evidence="3 4" key="1">
    <citation type="submission" date="2021-06" db="EMBL/GenBank/DDBJ databases">
        <title>Sphingomonas sp. XMGL2, whole genome shotgun sequencing project.</title>
        <authorList>
            <person name="Zhao G."/>
            <person name="Shen L."/>
        </authorList>
    </citation>
    <scope>NUCLEOTIDE SEQUENCE [LARGE SCALE GENOMIC DNA]</scope>
    <source>
        <strain evidence="3 4">XMGL2</strain>
    </source>
</reference>
<feature type="domain" description="Pyrrolo-quinoline quinone repeat" evidence="2">
    <location>
        <begin position="42"/>
        <end position="670"/>
    </location>
</feature>
<dbReference type="EMBL" id="JAHKRT010000003">
    <property type="protein sequence ID" value="MBU3077554.1"/>
    <property type="molecule type" value="Genomic_DNA"/>
</dbReference>